<dbReference type="GO" id="GO:0016207">
    <property type="term" value="F:4-coumarate-CoA ligase activity"/>
    <property type="evidence" value="ECO:0007669"/>
    <property type="project" value="UniProtKB-EC"/>
</dbReference>
<dbReference type="NCBIfam" id="TIGR02372">
    <property type="entry name" value="4_coum_CoA_lig"/>
    <property type="match status" value="1"/>
</dbReference>
<evidence type="ECO:0000259" key="3">
    <source>
        <dbReference type="Pfam" id="PF13193"/>
    </source>
</evidence>
<dbReference type="STRING" id="1449351.RISW2_01365"/>
<evidence type="ECO:0000313" key="4">
    <source>
        <dbReference type="EMBL" id="ETX29346.1"/>
    </source>
</evidence>
<dbReference type="InterPro" id="IPR000873">
    <property type="entry name" value="AMP-dep_synth/lig_dom"/>
</dbReference>
<dbReference type="PANTHER" id="PTHR43767:SF10">
    <property type="entry name" value="SURFACTIN SYNTHASE SUBUNIT 1"/>
    <property type="match status" value="1"/>
</dbReference>
<evidence type="ECO:0000259" key="2">
    <source>
        <dbReference type="Pfam" id="PF00501"/>
    </source>
</evidence>
<dbReference type="EC" id="6.2.1.12" evidence="1"/>
<dbReference type="InterPro" id="IPR042099">
    <property type="entry name" value="ANL_N_sf"/>
</dbReference>
<dbReference type="InterPro" id="IPR050237">
    <property type="entry name" value="ATP-dep_AMP-bd_enzyme"/>
</dbReference>
<keyword evidence="5" id="KW-1185">Reference proteome</keyword>
<comment type="caution">
    <text evidence="4">The sequence shown here is derived from an EMBL/GenBank/DDBJ whole genome shotgun (WGS) entry which is preliminary data.</text>
</comment>
<accession>X7FB55</accession>
<feature type="domain" description="AMP-binding enzyme C-terminal" evidence="3">
    <location>
        <begin position="343"/>
        <end position="401"/>
    </location>
</feature>
<proteinExistence type="predicted"/>
<dbReference type="EMBL" id="JAME01000010">
    <property type="protein sequence ID" value="ETX29346.1"/>
    <property type="molecule type" value="Genomic_DNA"/>
</dbReference>
<dbReference type="PANTHER" id="PTHR43767">
    <property type="entry name" value="LONG-CHAIN-FATTY-ACID--COA LIGASE"/>
    <property type="match status" value="1"/>
</dbReference>
<dbReference type="eggNOG" id="COG0318">
    <property type="taxonomic scope" value="Bacteria"/>
</dbReference>
<gene>
    <name evidence="4" type="ORF">RISW2_01365</name>
</gene>
<feature type="domain" description="AMP-dependent synthetase/ligase" evidence="2">
    <location>
        <begin position="121"/>
        <end position="265"/>
    </location>
</feature>
<evidence type="ECO:0000313" key="5">
    <source>
        <dbReference type="Proteomes" id="UP000023430"/>
    </source>
</evidence>
<dbReference type="Gene3D" id="3.30.300.30">
    <property type="match status" value="1"/>
</dbReference>
<dbReference type="GO" id="GO:0009698">
    <property type="term" value="P:phenylpropanoid metabolic process"/>
    <property type="evidence" value="ECO:0007669"/>
    <property type="project" value="InterPro"/>
</dbReference>
<dbReference type="Gene3D" id="3.40.50.12780">
    <property type="entry name" value="N-terminal domain of ligase-like"/>
    <property type="match status" value="1"/>
</dbReference>
<evidence type="ECO:0000256" key="1">
    <source>
        <dbReference type="NCBIfam" id="TIGR02372"/>
    </source>
</evidence>
<dbReference type="OrthoDB" id="9787658at2"/>
<dbReference type="RefSeq" id="WP_043769043.1">
    <property type="nucleotide sequence ID" value="NZ_JAME01000010.1"/>
</dbReference>
<name>X7FB55_9RHOB</name>
<organism evidence="4 5">
    <name type="scientific">Roseivivax isoporae LMG 25204</name>
    <dbReference type="NCBI Taxonomy" id="1449351"/>
    <lineage>
        <taxon>Bacteria</taxon>
        <taxon>Pseudomonadati</taxon>
        <taxon>Pseudomonadota</taxon>
        <taxon>Alphaproteobacteria</taxon>
        <taxon>Rhodobacterales</taxon>
        <taxon>Roseobacteraceae</taxon>
        <taxon>Roseivivax</taxon>
    </lineage>
</organism>
<dbReference type="InterPro" id="IPR025110">
    <property type="entry name" value="AMP-bd_C"/>
</dbReference>
<dbReference type="Pfam" id="PF00501">
    <property type="entry name" value="AMP-binding"/>
    <property type="match status" value="1"/>
</dbReference>
<dbReference type="SUPFAM" id="SSF56801">
    <property type="entry name" value="Acetyl-CoA synthetase-like"/>
    <property type="match status" value="1"/>
</dbReference>
<protein>
    <recommendedName>
        <fullName evidence="1">4-coumarate--CoA ligase</fullName>
        <ecNumber evidence="1">6.2.1.12</ecNumber>
    </recommendedName>
</protein>
<sequence>MSQVAETWIDRAAAMRLCMAFVADEQERAVRAGRMARSAVRAARLAAATDDAATMGIGEDGLGFDSLARLDLVARLTRWLGLAATGVEDYLLIRPRLGDWADLVAHHFATVGPAAQIAFETSGSSGAPRMVVHDRVTLDAEIAALRAALPERAPSGRVLCAVSPRHLYGFLWGLLLPAAEGRVAIDLHGDAPLRAVRDARAGDLILATPFLWERLAMLGSVLPPGVLGVTSGSAAGPSTWQAAGTLGLEMLLDVYGATETGGIGLRRAADAPFDLLPHLQGDAAGLHRRHDGTEVPLQDHLRWQDGARFRVTGRRDRVLQVAGTNVNPRSVRETVLATGLVRDVAVRLDGERLKAFVVLADDVGQDVAEPQIRAALTRLPAPARPDRFSFGTALPRTATGKLADW</sequence>
<dbReference type="Pfam" id="PF13193">
    <property type="entry name" value="AMP-binding_C"/>
    <property type="match status" value="1"/>
</dbReference>
<dbReference type="AlphaFoldDB" id="X7FB55"/>
<dbReference type="InterPro" id="IPR012743">
    <property type="entry name" value="4_coum_CoA_lig"/>
</dbReference>
<reference evidence="4 5" key="1">
    <citation type="submission" date="2014-01" db="EMBL/GenBank/DDBJ databases">
        <title>Roseivivax isoporae LMG 25204 Genome Sequencing.</title>
        <authorList>
            <person name="Lai Q."/>
            <person name="Li G."/>
            <person name="Shao Z."/>
        </authorList>
    </citation>
    <scope>NUCLEOTIDE SEQUENCE [LARGE SCALE GENOMIC DNA]</scope>
    <source>
        <strain evidence="4 5">LMG 25204</strain>
    </source>
</reference>
<dbReference type="InterPro" id="IPR045851">
    <property type="entry name" value="AMP-bd_C_sf"/>
</dbReference>
<dbReference type="Proteomes" id="UP000023430">
    <property type="component" value="Unassembled WGS sequence"/>
</dbReference>